<gene>
    <name evidence="2" type="ORF">CC84DRAFT_175350</name>
</gene>
<protein>
    <submittedName>
        <fullName evidence="2">Uncharacterized protein</fullName>
    </submittedName>
</protein>
<proteinExistence type="predicted"/>
<name>A0A177D0H8_9PLEO</name>
<dbReference type="InParanoid" id="A0A177D0H8"/>
<evidence type="ECO:0000313" key="3">
    <source>
        <dbReference type="Proteomes" id="UP000077069"/>
    </source>
</evidence>
<dbReference type="RefSeq" id="XP_018043391.1">
    <property type="nucleotide sequence ID" value="XM_018185459.1"/>
</dbReference>
<accession>A0A177D0H8</accession>
<feature type="region of interest" description="Disordered" evidence="1">
    <location>
        <begin position="1"/>
        <end position="20"/>
    </location>
</feature>
<keyword evidence="3" id="KW-1185">Reference proteome</keyword>
<dbReference type="EMBL" id="KV441548">
    <property type="protein sequence ID" value="OAG13026.1"/>
    <property type="molecule type" value="Genomic_DNA"/>
</dbReference>
<feature type="region of interest" description="Disordered" evidence="1">
    <location>
        <begin position="59"/>
        <end position="91"/>
    </location>
</feature>
<dbReference type="AlphaFoldDB" id="A0A177D0H8"/>
<dbReference type="Proteomes" id="UP000077069">
    <property type="component" value="Unassembled WGS sequence"/>
</dbReference>
<reference evidence="2 3" key="1">
    <citation type="submission" date="2016-05" db="EMBL/GenBank/DDBJ databases">
        <title>Comparative analysis of secretome profiles of manganese(II)-oxidizing ascomycete fungi.</title>
        <authorList>
            <consortium name="DOE Joint Genome Institute"/>
            <person name="Zeiner C.A."/>
            <person name="Purvine S.O."/>
            <person name="Zink E.M."/>
            <person name="Wu S."/>
            <person name="Pasa-Tolic L."/>
            <person name="Chaput D.L."/>
            <person name="Haridas S."/>
            <person name="Grigoriev I.V."/>
            <person name="Santelli C.M."/>
            <person name="Hansel C.M."/>
        </authorList>
    </citation>
    <scope>NUCLEOTIDE SEQUENCE [LARGE SCALE GENOMIC DNA]</scope>
    <source>
        <strain evidence="2 3">AP3s5-JAC2a</strain>
    </source>
</reference>
<evidence type="ECO:0000256" key="1">
    <source>
        <dbReference type="SAM" id="MobiDB-lite"/>
    </source>
</evidence>
<evidence type="ECO:0000313" key="2">
    <source>
        <dbReference type="EMBL" id="OAG13026.1"/>
    </source>
</evidence>
<dbReference type="GeneID" id="28768945"/>
<sequence length="220" mass="23838">MPSITIPTRATPPMGTVSAHNGCRHQRTVVLRPIAPLHACMSLRLQSAEAQSLVAPCGPITSARKPDSGASDRSTRRAAGPHARPVEPAQDSGCVAATVEGGELFETNYEDPGRQQCSLHWPESNDVHCSLVMRKRAVFSEAYCSGSSLPLHSVWHAYPPKCREPRCLLVQDMTTFRKPTSSSQDACSQAISHTYQVITEAIHNFHTKPSRAGTLSKGLT</sequence>
<organism evidence="2 3">
    <name type="scientific">Paraphaeosphaeria sporulosa</name>
    <dbReference type="NCBI Taxonomy" id="1460663"/>
    <lineage>
        <taxon>Eukaryota</taxon>
        <taxon>Fungi</taxon>
        <taxon>Dikarya</taxon>
        <taxon>Ascomycota</taxon>
        <taxon>Pezizomycotina</taxon>
        <taxon>Dothideomycetes</taxon>
        <taxon>Pleosporomycetidae</taxon>
        <taxon>Pleosporales</taxon>
        <taxon>Massarineae</taxon>
        <taxon>Didymosphaeriaceae</taxon>
        <taxon>Paraphaeosphaeria</taxon>
    </lineage>
</organism>